<evidence type="ECO:0000256" key="2">
    <source>
        <dbReference type="RuleBase" id="RU361185"/>
    </source>
</evidence>
<evidence type="ECO:0000313" key="6">
    <source>
        <dbReference type="EMBL" id="GEB47226.1"/>
    </source>
</evidence>
<dbReference type="GO" id="GO:0004553">
    <property type="term" value="F:hydrolase activity, hydrolyzing O-glycosyl compounds"/>
    <property type="evidence" value="ECO:0007669"/>
    <property type="project" value="InterPro"/>
</dbReference>
<dbReference type="EMBL" id="BJML01000014">
    <property type="protein sequence ID" value="GEB47226.1"/>
    <property type="molecule type" value="Genomic_DNA"/>
</dbReference>
<gene>
    <name evidence="6" type="ORF">MTE01_31710</name>
</gene>
<keyword evidence="2" id="KW-0326">Glycosidase</keyword>
<evidence type="ECO:0000313" key="7">
    <source>
        <dbReference type="Proteomes" id="UP000319525"/>
    </source>
</evidence>
<proteinExistence type="inferred from homology"/>
<dbReference type="GO" id="GO:0005975">
    <property type="term" value="P:carbohydrate metabolic process"/>
    <property type="evidence" value="ECO:0007669"/>
    <property type="project" value="InterPro"/>
</dbReference>
<name>A0A4Y3QP40_MICTE</name>
<dbReference type="PANTHER" id="PTHR43863">
    <property type="entry name" value="HYDROLASE, PUTATIVE (AFU_ORTHOLOGUE AFUA_1G03140)-RELATED"/>
    <property type="match status" value="1"/>
</dbReference>
<dbReference type="InterPro" id="IPR048395">
    <property type="entry name" value="Glyco_hydro_31_C"/>
</dbReference>
<comment type="caution">
    <text evidence="6">The sequence shown here is derived from an EMBL/GenBank/DDBJ whole genome shotgun (WGS) entry which is preliminary data.</text>
</comment>
<organism evidence="6 7">
    <name type="scientific">Microbacterium testaceum</name>
    <name type="common">Aureobacterium testaceum</name>
    <name type="synonym">Brevibacterium testaceum</name>
    <dbReference type="NCBI Taxonomy" id="2033"/>
    <lineage>
        <taxon>Bacteria</taxon>
        <taxon>Bacillati</taxon>
        <taxon>Actinomycetota</taxon>
        <taxon>Actinomycetes</taxon>
        <taxon>Micrococcales</taxon>
        <taxon>Microbacteriaceae</taxon>
        <taxon>Microbacterium</taxon>
    </lineage>
</organism>
<dbReference type="Gene3D" id="2.60.40.1180">
    <property type="entry name" value="Golgi alpha-mannosidase II"/>
    <property type="match status" value="1"/>
</dbReference>
<feature type="domain" description="Glycosyl hydrolase family 31 C-terminal" evidence="5">
    <location>
        <begin position="584"/>
        <end position="669"/>
    </location>
</feature>
<evidence type="ECO:0000256" key="1">
    <source>
        <dbReference type="ARBA" id="ARBA00007806"/>
    </source>
</evidence>
<dbReference type="Pfam" id="PF21365">
    <property type="entry name" value="Glyco_hydro_31_3rd"/>
    <property type="match status" value="1"/>
</dbReference>
<dbReference type="Proteomes" id="UP000319525">
    <property type="component" value="Unassembled WGS sequence"/>
</dbReference>
<dbReference type="Gene3D" id="3.20.20.80">
    <property type="entry name" value="Glycosidases"/>
    <property type="match status" value="1"/>
</dbReference>
<dbReference type="InterPro" id="IPR013780">
    <property type="entry name" value="Glyco_hydro_b"/>
</dbReference>
<dbReference type="RefSeq" id="WP_116239378.1">
    <property type="nucleotide sequence ID" value="NZ_BJML01000014.1"/>
</dbReference>
<dbReference type="Pfam" id="PF13802">
    <property type="entry name" value="Gal_mutarotas_2"/>
    <property type="match status" value="1"/>
</dbReference>
<evidence type="ECO:0000259" key="5">
    <source>
        <dbReference type="Pfam" id="PF21365"/>
    </source>
</evidence>
<evidence type="ECO:0000259" key="4">
    <source>
        <dbReference type="Pfam" id="PF13802"/>
    </source>
</evidence>
<dbReference type="InterPro" id="IPR011013">
    <property type="entry name" value="Gal_mutarotase_sf_dom"/>
</dbReference>
<dbReference type="GeneID" id="57145844"/>
<dbReference type="Pfam" id="PF01055">
    <property type="entry name" value="Glyco_hydro_31_2nd"/>
    <property type="match status" value="1"/>
</dbReference>
<dbReference type="AlphaFoldDB" id="A0A4Y3QP40"/>
<dbReference type="Gene3D" id="2.60.40.1760">
    <property type="entry name" value="glycosyl hydrolase (family 31)"/>
    <property type="match status" value="1"/>
</dbReference>
<evidence type="ECO:0000259" key="3">
    <source>
        <dbReference type="Pfam" id="PF01055"/>
    </source>
</evidence>
<comment type="similarity">
    <text evidence="1 2">Belongs to the glycosyl hydrolase 31 family.</text>
</comment>
<dbReference type="SUPFAM" id="SSF51011">
    <property type="entry name" value="Glycosyl hydrolase domain"/>
    <property type="match status" value="1"/>
</dbReference>
<dbReference type="GO" id="GO:0030246">
    <property type="term" value="F:carbohydrate binding"/>
    <property type="evidence" value="ECO:0007669"/>
    <property type="project" value="InterPro"/>
</dbReference>
<keyword evidence="2 6" id="KW-0378">Hydrolase</keyword>
<feature type="domain" description="Glycoside hydrolase family 31 N-terminal" evidence="4">
    <location>
        <begin position="31"/>
        <end position="193"/>
    </location>
</feature>
<dbReference type="InterPro" id="IPR017853">
    <property type="entry name" value="GH"/>
</dbReference>
<dbReference type="CDD" id="cd06591">
    <property type="entry name" value="GH31_xylosidase_XylS"/>
    <property type="match status" value="1"/>
</dbReference>
<dbReference type="OrthoDB" id="176168at2"/>
<sequence>MTAVTAHFCVDGTRLLWRGDGETVLIEPWGRDSVRVRARLMHDVADHDWALLPADPVDATIEVDAERATLTNGRLRVVATSSTGIQLQTGYDRNFCHLAFFDASGRLLFQERDAGGSLALVAREHRPILGGDVRLTASFETAADERLYGMGQYQQDVLDLKGCSLELAHRNSQSSVPFVMSSRGYGFLWHNPAIGRATFAANGTRWEAESTEQLDYWVTAGQTPREIARAYADATGHAPMMPERGLGFWQCKLRYSSQDELLAVAREHTRRGLPLDVIVADFFHWPKMGDFRFEDEFWPDPEAMVRELDSLGVELMVSVWPQVSLESENYARMKKENLLVRAERGLDVHMSFEGPSAFLDATNPRARDFVWQRCRQNYGRHGIRTFWLDEAEPEFGLYDYDNYRYHAGPVAQVGNLYPQHYARAFAEGQWGDGETEVVNLLRTAWAGSQRYGALVWSGDIASTFAALRAQITAGIHMGVAGIPWFTTDIGGFHHGDPDDEGFRELLVRWFQFGAFSPVMRLHGDRLPTREVYAADGSRRSPTGGPNEVWSFGDEAAPILERYLFAREALRPYLRTVMRDAHDDGQPVLRGLFHEFPADARSWSVKDQYLLGPDLLVAPVVEPGIRARNVMLPAGADWTDLWTGAVHRGGEEIEVDAPLERIPLFVRDGAMPEVVAAVRFALQGRSATT</sequence>
<dbReference type="SUPFAM" id="SSF74650">
    <property type="entry name" value="Galactose mutarotase-like"/>
    <property type="match status" value="1"/>
</dbReference>
<protein>
    <submittedName>
        <fullName evidence="6">Glycosyl hydrolase</fullName>
    </submittedName>
</protein>
<dbReference type="InterPro" id="IPR025887">
    <property type="entry name" value="Glyco_hydro_31_N_dom"/>
</dbReference>
<reference evidence="6 7" key="1">
    <citation type="submission" date="2019-06" db="EMBL/GenBank/DDBJ databases">
        <title>Whole genome shotgun sequence of Microbacterium testaceum NBRC 12675.</title>
        <authorList>
            <person name="Hosoyama A."/>
            <person name="Uohara A."/>
            <person name="Ohji S."/>
            <person name="Ichikawa N."/>
        </authorList>
    </citation>
    <scope>NUCLEOTIDE SEQUENCE [LARGE SCALE GENOMIC DNA]</scope>
    <source>
        <strain evidence="6 7">NBRC 12675</strain>
    </source>
</reference>
<dbReference type="InterPro" id="IPR051816">
    <property type="entry name" value="Glycosyl_Hydrolase_31"/>
</dbReference>
<accession>A0A4Y3QP40</accession>
<feature type="domain" description="Glycoside hydrolase family 31 TIM barrel" evidence="3">
    <location>
        <begin position="239"/>
        <end position="575"/>
    </location>
</feature>
<dbReference type="InterPro" id="IPR000322">
    <property type="entry name" value="Glyco_hydro_31_TIM"/>
</dbReference>
<dbReference type="SUPFAM" id="SSF51445">
    <property type="entry name" value="(Trans)glycosidases"/>
    <property type="match status" value="1"/>
</dbReference>
<dbReference type="CDD" id="cd14752">
    <property type="entry name" value="GH31_N"/>
    <property type="match status" value="1"/>
</dbReference>
<dbReference type="PANTHER" id="PTHR43863:SF2">
    <property type="entry name" value="MALTASE-GLUCOAMYLASE"/>
    <property type="match status" value="1"/>
</dbReference>